<keyword evidence="2" id="KW-1185">Reference proteome</keyword>
<name>A0A6G1JH08_9PLEO</name>
<evidence type="ECO:0000313" key="1">
    <source>
        <dbReference type="EMBL" id="KAF2689834.1"/>
    </source>
</evidence>
<dbReference type="AlphaFoldDB" id="A0A6G1JH08"/>
<dbReference type="InterPro" id="IPR013078">
    <property type="entry name" value="His_Pase_superF_clade-1"/>
</dbReference>
<sequence>MFAMPPKISIVRHAQGYHNLTGDSTLHDPLLTPLGKSQCTHLRRTYPHHSTISLILSSPLRRTIQTAAYSFAPALEREEVKFVCLPELQEVGDCASDTGTDVHKLGEAVAEMFRGEGEEFEWVGGKVDLSLVGEGWNCNQGYYAHKYAALAKRGADVRRYLFTLSRQHPHIVVVTHGAIAHFITEDWAVADPMLGTTYRNCEVREFRFGEGSTEGGNVKLVESRGRRVVYAGEEEGVVDIDVGVEVGRL</sequence>
<dbReference type="Pfam" id="PF00300">
    <property type="entry name" value="His_Phos_1"/>
    <property type="match status" value="1"/>
</dbReference>
<dbReference type="PANTHER" id="PTHR48100:SF54">
    <property type="entry name" value="PHOSPHATASE SPAC5H10.03-RELATED"/>
    <property type="match status" value="1"/>
</dbReference>
<accession>A0A6G1JH08</accession>
<dbReference type="GO" id="GO:0016791">
    <property type="term" value="F:phosphatase activity"/>
    <property type="evidence" value="ECO:0007669"/>
    <property type="project" value="TreeGrafter"/>
</dbReference>
<dbReference type="EMBL" id="MU005571">
    <property type="protein sequence ID" value="KAF2689834.1"/>
    <property type="molecule type" value="Genomic_DNA"/>
</dbReference>
<protein>
    <submittedName>
        <fullName evidence="1">Phosphoglycerate mutase-like protein</fullName>
    </submittedName>
</protein>
<dbReference type="CDD" id="cd07067">
    <property type="entry name" value="HP_PGM_like"/>
    <property type="match status" value="1"/>
</dbReference>
<dbReference type="SMART" id="SM00855">
    <property type="entry name" value="PGAM"/>
    <property type="match status" value="1"/>
</dbReference>
<dbReference type="PANTHER" id="PTHR48100">
    <property type="entry name" value="BROAD-SPECIFICITY PHOSPHATASE YOR283W-RELATED"/>
    <property type="match status" value="1"/>
</dbReference>
<dbReference type="InterPro" id="IPR029033">
    <property type="entry name" value="His_PPase_superfam"/>
</dbReference>
<dbReference type="Gene3D" id="3.40.50.1240">
    <property type="entry name" value="Phosphoglycerate mutase-like"/>
    <property type="match status" value="1"/>
</dbReference>
<gene>
    <name evidence="1" type="ORF">K458DRAFT_356171</name>
</gene>
<dbReference type="Proteomes" id="UP000799291">
    <property type="component" value="Unassembled WGS sequence"/>
</dbReference>
<dbReference type="OrthoDB" id="496981at2759"/>
<dbReference type="GO" id="GO:0005737">
    <property type="term" value="C:cytoplasm"/>
    <property type="evidence" value="ECO:0007669"/>
    <property type="project" value="TreeGrafter"/>
</dbReference>
<reference evidence="1" key="1">
    <citation type="journal article" date="2020" name="Stud. Mycol.">
        <title>101 Dothideomycetes genomes: a test case for predicting lifestyles and emergence of pathogens.</title>
        <authorList>
            <person name="Haridas S."/>
            <person name="Albert R."/>
            <person name="Binder M."/>
            <person name="Bloem J."/>
            <person name="Labutti K."/>
            <person name="Salamov A."/>
            <person name="Andreopoulos B."/>
            <person name="Baker S."/>
            <person name="Barry K."/>
            <person name="Bills G."/>
            <person name="Bluhm B."/>
            <person name="Cannon C."/>
            <person name="Castanera R."/>
            <person name="Culley D."/>
            <person name="Daum C."/>
            <person name="Ezra D."/>
            <person name="Gonzalez J."/>
            <person name="Henrissat B."/>
            <person name="Kuo A."/>
            <person name="Liang C."/>
            <person name="Lipzen A."/>
            <person name="Lutzoni F."/>
            <person name="Magnuson J."/>
            <person name="Mondo S."/>
            <person name="Nolan M."/>
            <person name="Ohm R."/>
            <person name="Pangilinan J."/>
            <person name="Park H.-J."/>
            <person name="Ramirez L."/>
            <person name="Alfaro M."/>
            <person name="Sun H."/>
            <person name="Tritt A."/>
            <person name="Yoshinaga Y."/>
            <person name="Zwiers L.-H."/>
            <person name="Turgeon B."/>
            <person name="Goodwin S."/>
            <person name="Spatafora J."/>
            <person name="Crous P."/>
            <person name="Grigoriev I."/>
        </authorList>
    </citation>
    <scope>NUCLEOTIDE SEQUENCE</scope>
    <source>
        <strain evidence="1">CBS 122367</strain>
    </source>
</reference>
<organism evidence="1 2">
    <name type="scientific">Lentithecium fluviatile CBS 122367</name>
    <dbReference type="NCBI Taxonomy" id="1168545"/>
    <lineage>
        <taxon>Eukaryota</taxon>
        <taxon>Fungi</taxon>
        <taxon>Dikarya</taxon>
        <taxon>Ascomycota</taxon>
        <taxon>Pezizomycotina</taxon>
        <taxon>Dothideomycetes</taxon>
        <taxon>Pleosporomycetidae</taxon>
        <taxon>Pleosporales</taxon>
        <taxon>Massarineae</taxon>
        <taxon>Lentitheciaceae</taxon>
        <taxon>Lentithecium</taxon>
    </lineage>
</organism>
<dbReference type="SUPFAM" id="SSF53254">
    <property type="entry name" value="Phosphoglycerate mutase-like"/>
    <property type="match status" value="1"/>
</dbReference>
<proteinExistence type="predicted"/>
<dbReference type="InterPro" id="IPR050275">
    <property type="entry name" value="PGM_Phosphatase"/>
</dbReference>
<evidence type="ECO:0000313" key="2">
    <source>
        <dbReference type="Proteomes" id="UP000799291"/>
    </source>
</evidence>